<keyword evidence="3" id="KW-1003">Cell membrane</keyword>
<proteinExistence type="inferred from homology"/>
<dbReference type="EMBL" id="JAUJEA010000005">
    <property type="protein sequence ID" value="MDN5202916.1"/>
    <property type="molecule type" value="Genomic_DNA"/>
</dbReference>
<evidence type="ECO:0000256" key="4">
    <source>
        <dbReference type="ARBA" id="ARBA00022692"/>
    </source>
</evidence>
<keyword evidence="10" id="KW-1185">Reference proteome</keyword>
<gene>
    <name evidence="9" type="ORF">QQ008_16115</name>
</gene>
<accession>A0ABT8KQB9</accession>
<comment type="caution">
    <text evidence="9">The sequence shown here is derived from an EMBL/GenBank/DDBJ whole genome shotgun (WGS) entry which is preliminary data.</text>
</comment>
<organism evidence="9 10">
    <name type="scientific">Splendidivirga corallicola</name>
    <dbReference type="NCBI Taxonomy" id="3051826"/>
    <lineage>
        <taxon>Bacteria</taxon>
        <taxon>Pseudomonadati</taxon>
        <taxon>Bacteroidota</taxon>
        <taxon>Cytophagia</taxon>
        <taxon>Cytophagales</taxon>
        <taxon>Splendidivirgaceae</taxon>
        <taxon>Splendidivirga</taxon>
    </lineage>
</organism>
<evidence type="ECO:0000256" key="7">
    <source>
        <dbReference type="RuleBase" id="RU003879"/>
    </source>
</evidence>
<keyword evidence="5 8" id="KW-1133">Transmembrane helix</keyword>
<protein>
    <submittedName>
        <fullName evidence="9">Biopolymer transporter ExbD</fullName>
    </submittedName>
</protein>
<evidence type="ECO:0000313" key="9">
    <source>
        <dbReference type="EMBL" id="MDN5202916.1"/>
    </source>
</evidence>
<keyword evidence="7" id="KW-0813">Transport</keyword>
<comment type="similarity">
    <text evidence="2 7">Belongs to the ExbD/TolR family.</text>
</comment>
<keyword evidence="7" id="KW-0653">Protein transport</keyword>
<keyword evidence="4 7" id="KW-0812">Transmembrane</keyword>
<evidence type="ECO:0000256" key="2">
    <source>
        <dbReference type="ARBA" id="ARBA00005811"/>
    </source>
</evidence>
<dbReference type="PANTHER" id="PTHR30558:SF3">
    <property type="entry name" value="BIOPOLYMER TRANSPORT PROTEIN EXBD-RELATED"/>
    <property type="match status" value="1"/>
</dbReference>
<evidence type="ECO:0000256" key="3">
    <source>
        <dbReference type="ARBA" id="ARBA00022475"/>
    </source>
</evidence>
<keyword evidence="6 8" id="KW-0472">Membrane</keyword>
<evidence type="ECO:0000256" key="1">
    <source>
        <dbReference type="ARBA" id="ARBA00004162"/>
    </source>
</evidence>
<feature type="transmembrane region" description="Helical" evidence="8">
    <location>
        <begin position="16"/>
        <end position="36"/>
    </location>
</feature>
<evidence type="ECO:0000256" key="5">
    <source>
        <dbReference type="ARBA" id="ARBA00022989"/>
    </source>
</evidence>
<dbReference type="InterPro" id="IPR003400">
    <property type="entry name" value="ExbD"/>
</dbReference>
<dbReference type="Pfam" id="PF02472">
    <property type="entry name" value="ExbD"/>
    <property type="match status" value="1"/>
</dbReference>
<sequence length="154" mass="17710">MSKFKKKSKSSQEIPTAALPDIIFMLLFFFMISTVIRQDEQLVEQKLPQATQLKKIEKKSLVSYLYIGKPKNIASFGSEPKIQANDNFIEPNDIVQFVLTEKDKLDESQRDQIIISMKVDRDTKMGIVTDVQEELKEANARKLLYNTPLKAVQQ</sequence>
<name>A0ABT8KQB9_9BACT</name>
<dbReference type="Proteomes" id="UP001172082">
    <property type="component" value="Unassembled WGS sequence"/>
</dbReference>
<evidence type="ECO:0000313" key="10">
    <source>
        <dbReference type="Proteomes" id="UP001172082"/>
    </source>
</evidence>
<evidence type="ECO:0000256" key="6">
    <source>
        <dbReference type="ARBA" id="ARBA00023136"/>
    </source>
</evidence>
<reference evidence="9" key="1">
    <citation type="submission" date="2023-06" db="EMBL/GenBank/DDBJ databases">
        <title>Genomic of Parafulvivirga corallium.</title>
        <authorList>
            <person name="Wang G."/>
        </authorList>
    </citation>
    <scope>NUCLEOTIDE SEQUENCE</scope>
    <source>
        <strain evidence="9">BMA10</strain>
    </source>
</reference>
<evidence type="ECO:0000256" key="8">
    <source>
        <dbReference type="SAM" id="Phobius"/>
    </source>
</evidence>
<comment type="subcellular location">
    <subcellularLocation>
        <location evidence="1">Cell membrane</location>
        <topology evidence="1">Single-pass membrane protein</topology>
    </subcellularLocation>
    <subcellularLocation>
        <location evidence="7">Cell membrane</location>
        <topology evidence="7">Single-pass type II membrane protein</topology>
    </subcellularLocation>
</comment>
<dbReference type="PANTHER" id="PTHR30558">
    <property type="entry name" value="EXBD MEMBRANE COMPONENT OF PMF-DRIVEN MACROMOLECULE IMPORT SYSTEM"/>
    <property type="match status" value="1"/>
</dbReference>
<dbReference type="RefSeq" id="WP_346752935.1">
    <property type="nucleotide sequence ID" value="NZ_JAUJEA010000005.1"/>
</dbReference>